<dbReference type="Proteomes" id="UP000887576">
    <property type="component" value="Unplaced"/>
</dbReference>
<evidence type="ECO:0000313" key="2">
    <source>
        <dbReference type="WBParaSite" id="JU765_v2.g873.t1"/>
    </source>
</evidence>
<organism evidence="1 2">
    <name type="scientific">Panagrolaimus sp. JU765</name>
    <dbReference type="NCBI Taxonomy" id="591449"/>
    <lineage>
        <taxon>Eukaryota</taxon>
        <taxon>Metazoa</taxon>
        <taxon>Ecdysozoa</taxon>
        <taxon>Nematoda</taxon>
        <taxon>Chromadorea</taxon>
        <taxon>Rhabditida</taxon>
        <taxon>Tylenchina</taxon>
        <taxon>Panagrolaimomorpha</taxon>
        <taxon>Panagrolaimoidea</taxon>
        <taxon>Panagrolaimidae</taxon>
        <taxon>Panagrolaimus</taxon>
    </lineage>
</organism>
<dbReference type="WBParaSite" id="JU765_v2.g873.t1">
    <property type="protein sequence ID" value="JU765_v2.g873.t1"/>
    <property type="gene ID" value="JU765_v2.g873"/>
</dbReference>
<protein>
    <submittedName>
        <fullName evidence="2">Ig-like domain-containing protein</fullName>
    </submittedName>
</protein>
<reference evidence="2" key="1">
    <citation type="submission" date="2022-11" db="UniProtKB">
        <authorList>
            <consortium name="WormBaseParasite"/>
        </authorList>
    </citation>
    <scope>IDENTIFICATION</scope>
</reference>
<proteinExistence type="predicted"/>
<name>A0AC34RNM9_9BILA</name>
<sequence>EPVTVEWTKIGSNTLPPHVKQVGNQLVIDSVQPSDAGQYRCTGTTTQDIATDESSLTVEAGTPPRPVVTPPYQSVRENERAVFECIVPGVTGCEIQWHKDQVGGPLPPGVRRYGNKLIIANAKKEHAGNYICSVRTNFGLGESNPGRLDVQREPWRPEADPPVLNVAVGDSARFRCFVRGVPHAEFSWRREDGQPLDNSVDQAGGFLTIQGAQQHHAGRYICSATDPQDPTQGPIDAAPVTLNIKEAAKPLVPQVDPLQQTVDLGQPARFRCWVEGNPQAQIRWVGSGNRPLPSGARDNRGELVFHSVTRNDAGEYICKVYDPQTSRYIDAPPARLDVNQPSHPPEVDPPEQTVLENTPANIRCWVPGNPNARVTWKRRGGSALPHDAHDDGRGNLRIDRAQTIHEGDYECTAVDPRTNQPQVSQPARINVKLAANEIQPEQGSPPRPVASPPVITVPHGETT</sequence>
<accession>A0AC34RNM9</accession>
<evidence type="ECO:0000313" key="1">
    <source>
        <dbReference type="Proteomes" id="UP000887576"/>
    </source>
</evidence>